<dbReference type="Proteomes" id="UP000191285">
    <property type="component" value="Unassembled WGS sequence"/>
</dbReference>
<accession>A0A1V6SXA1</accession>
<feature type="transmembrane region" description="Helical" evidence="5">
    <location>
        <begin position="48"/>
        <end position="65"/>
    </location>
</feature>
<dbReference type="Pfam" id="PF04479">
    <property type="entry name" value="RTA1"/>
    <property type="match status" value="1"/>
</dbReference>
<evidence type="ECO:0000256" key="1">
    <source>
        <dbReference type="ARBA" id="ARBA00004141"/>
    </source>
</evidence>
<dbReference type="OrthoDB" id="5384040at2759"/>
<feature type="transmembrane region" description="Helical" evidence="5">
    <location>
        <begin position="196"/>
        <end position="215"/>
    </location>
</feature>
<feature type="transmembrane region" description="Helical" evidence="5">
    <location>
        <begin position="77"/>
        <end position="101"/>
    </location>
</feature>
<keyword evidence="7" id="KW-1185">Reference proteome</keyword>
<comment type="subcellular location">
    <subcellularLocation>
        <location evidence="1">Membrane</location>
        <topology evidence="1">Multi-pass membrane protein</topology>
    </subcellularLocation>
</comment>
<dbReference type="PANTHER" id="PTHR31465">
    <property type="entry name" value="PROTEIN RTA1-RELATED"/>
    <property type="match status" value="1"/>
</dbReference>
<reference evidence="7" key="1">
    <citation type="journal article" date="2017" name="Nat. Microbiol.">
        <title>Global analysis of biosynthetic gene clusters reveals vast potential of secondary metabolite production in Penicillium species.</title>
        <authorList>
            <person name="Nielsen J.C."/>
            <person name="Grijseels S."/>
            <person name="Prigent S."/>
            <person name="Ji B."/>
            <person name="Dainat J."/>
            <person name="Nielsen K.F."/>
            <person name="Frisvad J.C."/>
            <person name="Workman M."/>
            <person name="Nielsen J."/>
        </authorList>
    </citation>
    <scope>NUCLEOTIDE SEQUENCE [LARGE SCALE GENOMIC DNA]</scope>
    <source>
        <strain evidence="7">IBT 24891</strain>
    </source>
</reference>
<feature type="transmembrane region" description="Helical" evidence="5">
    <location>
        <begin position="158"/>
        <end position="184"/>
    </location>
</feature>
<evidence type="ECO:0000256" key="3">
    <source>
        <dbReference type="ARBA" id="ARBA00022989"/>
    </source>
</evidence>
<organism evidence="6 7">
    <name type="scientific">Penicillium steckii</name>
    <dbReference type="NCBI Taxonomy" id="303698"/>
    <lineage>
        <taxon>Eukaryota</taxon>
        <taxon>Fungi</taxon>
        <taxon>Dikarya</taxon>
        <taxon>Ascomycota</taxon>
        <taxon>Pezizomycotina</taxon>
        <taxon>Eurotiomycetes</taxon>
        <taxon>Eurotiomycetidae</taxon>
        <taxon>Eurotiales</taxon>
        <taxon>Aspergillaceae</taxon>
        <taxon>Penicillium</taxon>
    </lineage>
</organism>
<dbReference type="GO" id="GO:0016020">
    <property type="term" value="C:membrane"/>
    <property type="evidence" value="ECO:0007669"/>
    <property type="project" value="UniProtKB-SubCell"/>
</dbReference>
<protein>
    <recommendedName>
        <fullName evidence="8">RTA1 domain protein</fullName>
    </recommendedName>
</protein>
<dbReference type="STRING" id="303698.A0A1V6SXA1"/>
<feature type="transmembrane region" description="Helical" evidence="5">
    <location>
        <begin position="20"/>
        <end position="39"/>
    </location>
</feature>
<sequence length="298" mass="33946">MAQCKALSDPDTAWDFCPSIAASYLFTVLFGLSTLAHLAQAIVYRKSYCWVIIMSGVMQTVTYVFRSLSILHVTSSSYYSVWFILMLVAPLWTNAFVYMVMGRMVWNFSDDARVLHVRPWRFGLFFVLLDVFAFIVQLGGAAMAAGEDIAYKTQMLGLHIYMGGVGAQQLFVLFFVVCAIFFHLKIRRQQRPDLKKAVLLLYVLYASLALITMRIIFRLCEYSQGFKSSIPRHEAYQYCLDSLPMLFALVLFNFVHPGHLMPGKDSDMPSRKERKNMTSYTKAATLDDEVSLNGRDSV</sequence>
<evidence type="ECO:0000256" key="4">
    <source>
        <dbReference type="ARBA" id="ARBA00023136"/>
    </source>
</evidence>
<evidence type="ECO:0000256" key="2">
    <source>
        <dbReference type="ARBA" id="ARBA00022692"/>
    </source>
</evidence>
<dbReference type="PANTHER" id="PTHR31465:SF15">
    <property type="entry name" value="LIPID TRANSPORTER ATNI-RELATED"/>
    <property type="match status" value="1"/>
</dbReference>
<evidence type="ECO:0000313" key="6">
    <source>
        <dbReference type="EMBL" id="OQE18369.1"/>
    </source>
</evidence>
<gene>
    <name evidence="6" type="ORF">PENSTE_c018G07903</name>
</gene>
<evidence type="ECO:0008006" key="8">
    <source>
        <dbReference type="Google" id="ProtNLM"/>
    </source>
</evidence>
<keyword evidence="2 5" id="KW-0812">Transmembrane</keyword>
<feature type="transmembrane region" description="Helical" evidence="5">
    <location>
        <begin position="122"/>
        <end position="146"/>
    </location>
</feature>
<dbReference type="EMBL" id="MLKD01000018">
    <property type="protein sequence ID" value="OQE18369.1"/>
    <property type="molecule type" value="Genomic_DNA"/>
</dbReference>
<comment type="caution">
    <text evidence="6">The sequence shown here is derived from an EMBL/GenBank/DDBJ whole genome shotgun (WGS) entry which is preliminary data.</text>
</comment>
<keyword evidence="4 5" id="KW-0472">Membrane</keyword>
<keyword evidence="3 5" id="KW-1133">Transmembrane helix</keyword>
<dbReference type="InterPro" id="IPR007568">
    <property type="entry name" value="RTA1"/>
</dbReference>
<evidence type="ECO:0000256" key="5">
    <source>
        <dbReference type="SAM" id="Phobius"/>
    </source>
</evidence>
<name>A0A1V6SXA1_9EURO</name>
<dbReference type="AlphaFoldDB" id="A0A1V6SXA1"/>
<evidence type="ECO:0000313" key="7">
    <source>
        <dbReference type="Proteomes" id="UP000191285"/>
    </source>
</evidence>
<proteinExistence type="predicted"/>